<name>A0A1G9KT87_9BACT</name>
<dbReference type="InterPro" id="IPR000620">
    <property type="entry name" value="EamA_dom"/>
</dbReference>
<keyword evidence="10" id="KW-1185">Reference proteome</keyword>
<evidence type="ECO:0000259" key="8">
    <source>
        <dbReference type="Pfam" id="PF00892"/>
    </source>
</evidence>
<dbReference type="InterPro" id="IPR037185">
    <property type="entry name" value="EmrE-like"/>
</dbReference>
<dbReference type="PANTHER" id="PTHR32322:SF2">
    <property type="entry name" value="EAMA DOMAIN-CONTAINING PROTEIN"/>
    <property type="match status" value="1"/>
</dbReference>
<feature type="transmembrane region" description="Helical" evidence="6">
    <location>
        <begin position="211"/>
        <end position="230"/>
    </location>
</feature>
<dbReference type="Proteomes" id="UP000198901">
    <property type="component" value="Unassembled WGS sequence"/>
</dbReference>
<accession>A0A1G9KT87</accession>
<feature type="domain" description="EamA" evidence="8">
    <location>
        <begin position="150"/>
        <end position="279"/>
    </location>
</feature>
<dbReference type="InterPro" id="IPR050638">
    <property type="entry name" value="AA-Vitamin_Transporters"/>
</dbReference>
<evidence type="ECO:0000256" key="3">
    <source>
        <dbReference type="ARBA" id="ARBA00022692"/>
    </source>
</evidence>
<evidence type="ECO:0000313" key="10">
    <source>
        <dbReference type="Proteomes" id="UP000198901"/>
    </source>
</evidence>
<keyword evidence="3 6" id="KW-0812">Transmembrane</keyword>
<gene>
    <name evidence="9" type="ORF">SAMN04488090_1125</name>
</gene>
<dbReference type="SUPFAM" id="SSF103481">
    <property type="entry name" value="Multidrug resistance efflux transporter EmrE"/>
    <property type="match status" value="2"/>
</dbReference>
<feature type="transmembrane region" description="Helical" evidence="6">
    <location>
        <begin position="237"/>
        <end position="257"/>
    </location>
</feature>
<organism evidence="9 10">
    <name type="scientific">Siphonobacter aquaeclarae</name>
    <dbReference type="NCBI Taxonomy" id="563176"/>
    <lineage>
        <taxon>Bacteria</taxon>
        <taxon>Pseudomonadati</taxon>
        <taxon>Bacteroidota</taxon>
        <taxon>Cytophagia</taxon>
        <taxon>Cytophagales</taxon>
        <taxon>Cytophagaceae</taxon>
        <taxon>Siphonobacter</taxon>
    </lineage>
</organism>
<comment type="subcellular location">
    <subcellularLocation>
        <location evidence="1">Membrane</location>
        <topology evidence="1">Multi-pass membrane protein</topology>
    </subcellularLocation>
</comment>
<keyword evidence="7" id="KW-0732">Signal</keyword>
<feature type="transmembrane region" description="Helical" evidence="6">
    <location>
        <begin position="147"/>
        <end position="168"/>
    </location>
</feature>
<proteinExistence type="inferred from homology"/>
<evidence type="ECO:0000256" key="5">
    <source>
        <dbReference type="ARBA" id="ARBA00023136"/>
    </source>
</evidence>
<sequence>MKNTFILNGLLFAALWASASSAAKFGLLSVEPMVLFDIRFFGAGTLLLLYALLVERQRLPRDGEWKQLLVFGLLNTTIYLGFFVFAMKQVAAGIGSLATATNPLLITVISAFWTRKKVEKGEWLAIALGMTGVAIATYPLLQNSFATPQGLLLLFLSMVSYSAATIYYSEIDWKLSRSSINGWQNVIAGLMSIPLIWLFHKEDNHFDARFWGAEIWLMIPVSVLAIQVWLKLLKTDAVRASLFLFLCPVFGFAYATFLLDEPFTWYTVAGTAFVLTGLWIGQRVRRG</sequence>
<feature type="transmembrane region" description="Helical" evidence="6">
    <location>
        <begin position="38"/>
        <end position="56"/>
    </location>
</feature>
<feature type="domain" description="EamA" evidence="8">
    <location>
        <begin position="6"/>
        <end position="137"/>
    </location>
</feature>
<evidence type="ECO:0000256" key="1">
    <source>
        <dbReference type="ARBA" id="ARBA00004141"/>
    </source>
</evidence>
<dbReference type="PANTHER" id="PTHR32322">
    <property type="entry name" value="INNER MEMBRANE TRANSPORTER"/>
    <property type="match status" value="1"/>
</dbReference>
<dbReference type="GO" id="GO:0016020">
    <property type="term" value="C:membrane"/>
    <property type="evidence" value="ECO:0007669"/>
    <property type="project" value="UniProtKB-SubCell"/>
</dbReference>
<evidence type="ECO:0000256" key="4">
    <source>
        <dbReference type="ARBA" id="ARBA00022989"/>
    </source>
</evidence>
<evidence type="ECO:0000256" key="2">
    <source>
        <dbReference type="ARBA" id="ARBA00007362"/>
    </source>
</evidence>
<feature type="transmembrane region" description="Helical" evidence="6">
    <location>
        <begin position="93"/>
        <end position="114"/>
    </location>
</feature>
<reference evidence="9 10" key="1">
    <citation type="submission" date="2016-10" db="EMBL/GenBank/DDBJ databases">
        <authorList>
            <person name="de Groot N.N."/>
        </authorList>
    </citation>
    <scope>NUCLEOTIDE SEQUENCE [LARGE SCALE GENOMIC DNA]</scope>
    <source>
        <strain evidence="9 10">DSM 21668</strain>
    </source>
</reference>
<dbReference type="STRING" id="563176.SAMN04488090_1125"/>
<evidence type="ECO:0000256" key="7">
    <source>
        <dbReference type="SAM" id="SignalP"/>
    </source>
</evidence>
<feature type="transmembrane region" description="Helical" evidence="6">
    <location>
        <begin position="123"/>
        <end position="141"/>
    </location>
</feature>
<feature type="chain" id="PRO_5011741785" evidence="7">
    <location>
        <begin position="23"/>
        <end position="287"/>
    </location>
</feature>
<keyword evidence="4 6" id="KW-1133">Transmembrane helix</keyword>
<evidence type="ECO:0000313" key="9">
    <source>
        <dbReference type="EMBL" id="SDL52743.1"/>
    </source>
</evidence>
<dbReference type="RefSeq" id="WP_093198863.1">
    <property type="nucleotide sequence ID" value="NZ_FNGS01000002.1"/>
</dbReference>
<protein>
    <submittedName>
        <fullName evidence="9">Permease of the drug/metabolite transporter (DMT) superfamily</fullName>
    </submittedName>
</protein>
<dbReference type="EMBL" id="FNGS01000002">
    <property type="protein sequence ID" value="SDL52743.1"/>
    <property type="molecule type" value="Genomic_DNA"/>
</dbReference>
<feature type="transmembrane region" description="Helical" evidence="6">
    <location>
        <begin position="68"/>
        <end position="87"/>
    </location>
</feature>
<dbReference type="AlphaFoldDB" id="A0A1G9KT87"/>
<feature type="transmembrane region" description="Helical" evidence="6">
    <location>
        <begin position="263"/>
        <end position="281"/>
    </location>
</feature>
<comment type="similarity">
    <text evidence="2">Belongs to the EamA transporter family.</text>
</comment>
<evidence type="ECO:0000256" key="6">
    <source>
        <dbReference type="SAM" id="Phobius"/>
    </source>
</evidence>
<feature type="transmembrane region" description="Helical" evidence="6">
    <location>
        <begin position="180"/>
        <end position="199"/>
    </location>
</feature>
<keyword evidence="5 6" id="KW-0472">Membrane</keyword>
<dbReference type="Pfam" id="PF00892">
    <property type="entry name" value="EamA"/>
    <property type="match status" value="2"/>
</dbReference>
<dbReference type="OrthoDB" id="1098926at2"/>
<feature type="signal peptide" evidence="7">
    <location>
        <begin position="1"/>
        <end position="22"/>
    </location>
</feature>